<feature type="domain" description="Prokaryotic-type class I peptide chain release factors" evidence="5">
    <location>
        <begin position="334"/>
        <end position="350"/>
    </location>
</feature>
<dbReference type="InterPro" id="IPR000352">
    <property type="entry name" value="Pep_chain_release_fac_I"/>
</dbReference>
<dbReference type="SUPFAM" id="SSF75620">
    <property type="entry name" value="Release factor"/>
    <property type="match status" value="2"/>
</dbReference>
<dbReference type="PROSITE" id="PS00745">
    <property type="entry name" value="RF_PROK_I"/>
    <property type="match status" value="1"/>
</dbReference>
<keyword evidence="3" id="KW-0648">Protein biosynthesis</keyword>
<dbReference type="Pfam" id="PF00472">
    <property type="entry name" value="RF-1"/>
    <property type="match status" value="1"/>
</dbReference>
<dbReference type="Gene3D" id="6.10.140.1950">
    <property type="match status" value="1"/>
</dbReference>
<comment type="similarity">
    <text evidence="1">Belongs to the prokaryotic/mitochondrial release factor family.</text>
</comment>
<dbReference type="SMART" id="SM00937">
    <property type="entry name" value="PCRF"/>
    <property type="match status" value="1"/>
</dbReference>
<protein>
    <recommendedName>
        <fullName evidence="5">Prokaryotic-type class I peptide chain release factors domain-containing protein</fullName>
    </recommendedName>
</protein>
<proteinExistence type="inferred from homology"/>
<feature type="compositionally biased region" description="Low complexity" evidence="4">
    <location>
        <begin position="22"/>
        <end position="33"/>
    </location>
</feature>
<dbReference type="AlphaFoldDB" id="A0A835SQP8"/>
<dbReference type="InterPro" id="IPR045853">
    <property type="entry name" value="Pep_chain_release_fac_I_sf"/>
</dbReference>
<dbReference type="Proteomes" id="UP000650467">
    <property type="component" value="Unassembled WGS sequence"/>
</dbReference>
<evidence type="ECO:0000259" key="5">
    <source>
        <dbReference type="PROSITE" id="PS00745"/>
    </source>
</evidence>
<gene>
    <name evidence="6" type="ORF">HXX76_010166</name>
</gene>
<evidence type="ECO:0000256" key="1">
    <source>
        <dbReference type="ARBA" id="ARBA00010835"/>
    </source>
</evidence>
<keyword evidence="7" id="KW-1185">Reference proteome</keyword>
<dbReference type="Gene3D" id="3.30.160.20">
    <property type="match status" value="1"/>
</dbReference>
<dbReference type="Pfam" id="PF03462">
    <property type="entry name" value="PCRF"/>
    <property type="match status" value="2"/>
</dbReference>
<accession>A0A835SQP8</accession>
<dbReference type="Gene3D" id="3.30.70.1660">
    <property type="match status" value="2"/>
</dbReference>
<organism evidence="6 7">
    <name type="scientific">Chlamydomonas incerta</name>
    <dbReference type="NCBI Taxonomy" id="51695"/>
    <lineage>
        <taxon>Eukaryota</taxon>
        <taxon>Viridiplantae</taxon>
        <taxon>Chlorophyta</taxon>
        <taxon>core chlorophytes</taxon>
        <taxon>Chlorophyceae</taxon>
        <taxon>CS clade</taxon>
        <taxon>Chlamydomonadales</taxon>
        <taxon>Chlamydomonadaceae</taxon>
        <taxon>Chlamydomonas</taxon>
    </lineage>
</organism>
<evidence type="ECO:0000256" key="3">
    <source>
        <dbReference type="ARBA" id="ARBA00022917"/>
    </source>
</evidence>
<name>A0A835SQP8_CHLIN</name>
<dbReference type="EMBL" id="JAEHOC010000028">
    <property type="protein sequence ID" value="KAG2430066.1"/>
    <property type="molecule type" value="Genomic_DNA"/>
</dbReference>
<dbReference type="OrthoDB" id="2019491at2759"/>
<dbReference type="GO" id="GO:0003747">
    <property type="term" value="F:translation release factor activity"/>
    <property type="evidence" value="ECO:0007669"/>
    <property type="project" value="InterPro"/>
</dbReference>
<feature type="region of interest" description="Disordered" evidence="4">
    <location>
        <begin position="242"/>
        <end position="286"/>
    </location>
</feature>
<keyword evidence="2" id="KW-0488">Methylation</keyword>
<reference evidence="6" key="1">
    <citation type="journal article" date="2020" name="bioRxiv">
        <title>Comparative genomics of Chlamydomonas.</title>
        <authorList>
            <person name="Craig R.J."/>
            <person name="Hasan A.R."/>
            <person name="Ness R.W."/>
            <person name="Keightley P.D."/>
        </authorList>
    </citation>
    <scope>NUCLEOTIDE SEQUENCE</scope>
    <source>
        <strain evidence="6">SAG 7.73</strain>
    </source>
</reference>
<dbReference type="GO" id="GO:0005737">
    <property type="term" value="C:cytoplasm"/>
    <property type="evidence" value="ECO:0007669"/>
    <property type="project" value="UniProtKB-ARBA"/>
</dbReference>
<comment type="caution">
    <text evidence="6">The sequence shown here is derived from an EMBL/GenBank/DDBJ whole genome shotgun (WGS) entry which is preliminary data.</text>
</comment>
<feature type="compositionally biased region" description="Low complexity" evidence="4">
    <location>
        <begin position="242"/>
        <end position="254"/>
    </location>
</feature>
<evidence type="ECO:0000313" key="7">
    <source>
        <dbReference type="Proteomes" id="UP000650467"/>
    </source>
</evidence>
<dbReference type="PANTHER" id="PTHR43804:SF7">
    <property type="entry name" value="LD18447P"/>
    <property type="match status" value="1"/>
</dbReference>
<feature type="compositionally biased region" description="Polar residues" evidence="4">
    <location>
        <begin position="68"/>
        <end position="79"/>
    </location>
</feature>
<dbReference type="InterPro" id="IPR050057">
    <property type="entry name" value="Prokaryotic/Mito_RF"/>
</dbReference>
<feature type="region of interest" description="Disordered" evidence="4">
    <location>
        <begin position="1"/>
        <end position="79"/>
    </location>
</feature>
<dbReference type="FunFam" id="3.30.160.20:FF:000004">
    <property type="entry name" value="Peptide chain release factor 1"/>
    <property type="match status" value="1"/>
</dbReference>
<feature type="compositionally biased region" description="Gly residues" evidence="4">
    <location>
        <begin position="255"/>
        <end position="286"/>
    </location>
</feature>
<sequence length="470" mass="48801">MPGPAVQQAGEHGGPNLPGHALGSSNSSCCSLGRGQATAAAGSKRPAQNDELEDSDNSVAGEPGARSPRSSAEGGSTATELLSPALEERLRRHADRCKQLEEQMASGGGGGAGAPSLRDVGREYARLQPLSHGYNRLLQVRAELSDLAALARDPDAGVRAMAVEEAAALRQEAGGLNRRLLLALVPPDPAAARPALLEVRAGAGGAEAALFASELLSRGWTWEVLELGSSEHGGVRHATVAVSDPAAPSPSGSSSSGGGDAAAGGGDEGSGEGSGEGVYGTLGGESGVHRVQRVPATEAGGRLHTSTAAVVVLPQADEVDVRLREEDLRVETMRASGAGGQHVNVTDSAVRITHVPSGLVVSCQNERSQHLNRAAALKVLRSRLYDLEAQKRARQAGEQRSALVANADRSERVRTYNFPQGRVTDHRIHLTVHDLVSVLEAGEGLQRLMQALRAAREEAALARLLEEGRQ</sequence>
<evidence type="ECO:0000313" key="6">
    <source>
        <dbReference type="EMBL" id="KAG2430066.1"/>
    </source>
</evidence>
<dbReference type="PANTHER" id="PTHR43804">
    <property type="entry name" value="LD18447P"/>
    <property type="match status" value="1"/>
</dbReference>
<dbReference type="InterPro" id="IPR005139">
    <property type="entry name" value="PCRF"/>
</dbReference>
<evidence type="ECO:0000256" key="2">
    <source>
        <dbReference type="ARBA" id="ARBA00022481"/>
    </source>
</evidence>
<evidence type="ECO:0000256" key="4">
    <source>
        <dbReference type="SAM" id="MobiDB-lite"/>
    </source>
</evidence>